<dbReference type="EMBL" id="UZAK01001050">
    <property type="protein sequence ID" value="VDO66998.1"/>
    <property type="molecule type" value="Genomic_DNA"/>
</dbReference>
<dbReference type="STRING" id="6186.A0A183JF66"/>
<evidence type="ECO:0000256" key="1">
    <source>
        <dbReference type="SAM" id="MobiDB-lite"/>
    </source>
</evidence>
<dbReference type="Proteomes" id="UP000279833">
    <property type="component" value="Unassembled WGS sequence"/>
</dbReference>
<feature type="compositionally biased region" description="Polar residues" evidence="1">
    <location>
        <begin position="45"/>
        <end position="64"/>
    </location>
</feature>
<feature type="region of interest" description="Disordered" evidence="1">
    <location>
        <begin position="1"/>
        <end position="96"/>
    </location>
</feature>
<feature type="compositionally biased region" description="Basic and acidic residues" evidence="1">
    <location>
        <begin position="35"/>
        <end position="44"/>
    </location>
</feature>
<reference evidence="4" key="1">
    <citation type="submission" date="2016-06" db="UniProtKB">
        <authorList>
            <consortium name="WormBaseParasite"/>
        </authorList>
    </citation>
    <scope>IDENTIFICATION</scope>
</reference>
<evidence type="ECO:0000313" key="3">
    <source>
        <dbReference type="Proteomes" id="UP000279833"/>
    </source>
</evidence>
<evidence type="ECO:0000313" key="2">
    <source>
        <dbReference type="EMBL" id="VDO66998.1"/>
    </source>
</evidence>
<dbReference type="InterPro" id="IPR024855">
    <property type="entry name" value="UNC79"/>
</dbReference>
<feature type="compositionally biased region" description="Polar residues" evidence="1">
    <location>
        <begin position="73"/>
        <end position="91"/>
    </location>
</feature>
<accession>A0A183JF66</accession>
<dbReference type="PANTHER" id="PTHR21696:SF2">
    <property type="entry name" value="PROTEIN UNC-79 HOMOLOG"/>
    <property type="match status" value="1"/>
</dbReference>
<evidence type="ECO:0000313" key="4">
    <source>
        <dbReference type="WBParaSite" id="SCUD_0000133101-mRNA-1"/>
    </source>
</evidence>
<gene>
    <name evidence="2" type="ORF">SCUD_LOCUS1332</name>
</gene>
<name>A0A183JF66_9TREM</name>
<dbReference type="AlphaFoldDB" id="A0A183JF66"/>
<proteinExistence type="predicted"/>
<dbReference type="WBParaSite" id="SCUD_0000133101-mRNA-1">
    <property type="protein sequence ID" value="SCUD_0000133101-mRNA-1"/>
    <property type="gene ID" value="SCUD_0000133101"/>
</dbReference>
<sequence length="392" mass="43731">MQACEEQLRRGSTDCKSPKKVTLKFPKRSSAFVFQDEKKPKPIRTDSSSHIQQAQPLDSPSDSVHQIHKSKRTNFQQSKPTMPVISTSSHPLESRDDLLSQNNASTKDSSSINSLTVDRSRSITEGYNLFEGIKSDKKSESTKKHSYIPSSSYATVTTSLHTTNTNVQSHISSTNTMPSLTAAAITMALTTERCPWCQCILDHYDENTIGLGILCLSTFVHREPGLAAPYLRDMLLITARLANAYFYSWQPELPHVISPGNVASIAHQFLRCTMYNLAPNGLFTQLFQTHITGNLLMESLNKQKSISLDTLPILLENLANYLEHLPNLTDDSKLNHFIASGWTDIIGPLDLFLRKLTTVTPIPINLATTVRIMTYVVRSPVASNFKVISVYE</sequence>
<protein>
    <submittedName>
        <fullName evidence="4">Rif1_N domain-containing protein</fullName>
    </submittedName>
</protein>
<feature type="compositionally biased region" description="Basic and acidic residues" evidence="1">
    <location>
        <begin position="1"/>
        <end position="17"/>
    </location>
</feature>
<organism evidence="4">
    <name type="scientific">Schistosoma curassoni</name>
    <dbReference type="NCBI Taxonomy" id="6186"/>
    <lineage>
        <taxon>Eukaryota</taxon>
        <taxon>Metazoa</taxon>
        <taxon>Spiralia</taxon>
        <taxon>Lophotrochozoa</taxon>
        <taxon>Platyhelminthes</taxon>
        <taxon>Trematoda</taxon>
        <taxon>Digenea</taxon>
        <taxon>Strigeidida</taxon>
        <taxon>Schistosomatoidea</taxon>
        <taxon>Schistosomatidae</taxon>
        <taxon>Schistosoma</taxon>
    </lineage>
</organism>
<reference evidence="2 3" key="2">
    <citation type="submission" date="2018-11" db="EMBL/GenBank/DDBJ databases">
        <authorList>
            <consortium name="Pathogen Informatics"/>
        </authorList>
    </citation>
    <scope>NUCLEOTIDE SEQUENCE [LARGE SCALE GENOMIC DNA]</scope>
    <source>
        <strain evidence="2">Dakar</strain>
        <strain evidence="3">Dakar, Senegal</strain>
    </source>
</reference>
<feature type="compositionally biased region" description="Basic residues" evidence="1">
    <location>
        <begin position="18"/>
        <end position="27"/>
    </location>
</feature>
<keyword evidence="3" id="KW-1185">Reference proteome</keyword>
<dbReference type="PANTHER" id="PTHR21696">
    <property type="entry name" value="PROTEIN UNC-79 HOMOLOG"/>
    <property type="match status" value="1"/>
</dbReference>